<keyword evidence="9" id="KW-1185">Reference proteome</keyword>
<feature type="transmembrane region" description="Helical" evidence="6">
    <location>
        <begin position="226"/>
        <end position="247"/>
    </location>
</feature>
<comment type="subcellular location">
    <subcellularLocation>
        <location evidence="1">Membrane</location>
        <topology evidence="1">Multi-pass membrane protein</topology>
    </subcellularLocation>
</comment>
<dbReference type="PANTHER" id="PTHR23501">
    <property type="entry name" value="MAJOR FACILITATOR SUPERFAMILY"/>
    <property type="match status" value="1"/>
</dbReference>
<evidence type="ECO:0000313" key="8">
    <source>
        <dbReference type="EMBL" id="KIJ29343.1"/>
    </source>
</evidence>
<protein>
    <recommendedName>
        <fullName evidence="7">Major facilitator superfamily (MFS) profile domain-containing protein</fullName>
    </recommendedName>
</protein>
<feature type="transmembrane region" description="Helical" evidence="6">
    <location>
        <begin position="259"/>
        <end position="276"/>
    </location>
</feature>
<feature type="transmembrane region" description="Helical" evidence="6">
    <location>
        <begin position="363"/>
        <end position="380"/>
    </location>
</feature>
<feature type="transmembrane region" description="Helical" evidence="6">
    <location>
        <begin position="102"/>
        <end position="121"/>
    </location>
</feature>
<dbReference type="InterPro" id="IPR011701">
    <property type="entry name" value="MFS"/>
</dbReference>
<name>A0A0C9TIJ1_SPHS4</name>
<dbReference type="AlphaFoldDB" id="A0A0C9TIJ1"/>
<evidence type="ECO:0000259" key="7">
    <source>
        <dbReference type="PROSITE" id="PS50850"/>
    </source>
</evidence>
<keyword evidence="3 6" id="KW-1133">Transmembrane helix</keyword>
<dbReference type="InterPro" id="IPR036259">
    <property type="entry name" value="MFS_trans_sf"/>
</dbReference>
<feature type="transmembrane region" description="Helical" evidence="6">
    <location>
        <begin position="498"/>
        <end position="516"/>
    </location>
</feature>
<dbReference type="GO" id="GO:0022857">
    <property type="term" value="F:transmembrane transporter activity"/>
    <property type="evidence" value="ECO:0007669"/>
    <property type="project" value="InterPro"/>
</dbReference>
<feature type="region of interest" description="Disordered" evidence="5">
    <location>
        <begin position="1"/>
        <end position="23"/>
    </location>
</feature>
<proteinExistence type="predicted"/>
<keyword evidence="2 6" id="KW-0812">Transmembrane</keyword>
<organism evidence="8 9">
    <name type="scientific">Sphaerobolus stellatus (strain SS14)</name>
    <dbReference type="NCBI Taxonomy" id="990650"/>
    <lineage>
        <taxon>Eukaryota</taxon>
        <taxon>Fungi</taxon>
        <taxon>Dikarya</taxon>
        <taxon>Basidiomycota</taxon>
        <taxon>Agaricomycotina</taxon>
        <taxon>Agaricomycetes</taxon>
        <taxon>Phallomycetidae</taxon>
        <taxon>Geastrales</taxon>
        <taxon>Sphaerobolaceae</taxon>
        <taxon>Sphaerobolus</taxon>
    </lineage>
</organism>
<feature type="transmembrane region" description="Helical" evidence="6">
    <location>
        <begin position="392"/>
        <end position="412"/>
    </location>
</feature>
<dbReference type="InterPro" id="IPR020846">
    <property type="entry name" value="MFS_dom"/>
</dbReference>
<dbReference type="CDD" id="cd17502">
    <property type="entry name" value="MFS_Azr1_MDR_like"/>
    <property type="match status" value="1"/>
</dbReference>
<dbReference type="Proteomes" id="UP000054279">
    <property type="component" value="Unassembled WGS sequence"/>
</dbReference>
<sequence>MASANGTQAGEPTTVQVQPSEALEESNSPRKGVAFWFIFLSINITLFLSAMELTAVSTALPTIAHDLNGTDFVWVGSAYTLSSTAFLPMTGGFSQIFGRKPAVFLCLALFFIGSAICGAATNMSMLIAARAIQGSGGGGLQAVSSIILADLVTLRERGFYSAFFSLTWSLASTIGPVVAGSLVSRGQWRWLFYLNLPIIGVASVLVLIFLQLPVPQGSFHEKVSRLDWFGNLIIIGSTAACTIAINWGGVVAPWGAARVLVPLIVGLVGLCFFMLYESFIAKEPLVPYSLITNRTSLSGYLQTFFMGFITLGLIYFYPVFFQACKGVSAAESGVIGLSLAVSTVFAVCVGLSVKITKRYRPQIWVGWSLLVAGLGLLSTLKAHDSIGKGAGYLIFASVGLGCVYAGGMFPILAPLPVTSNAHALAFMTFLRSFAGVWGITVGSTVLQNELTSKLPPDFLNRFPQGVQIAYAAIPVIPSLPEPVKTEVQNLFARALSDIWLVLLGISAAGLLCSLLMKGLPLHGNMDKEFSGNEKEVNNNDYSGKIVMKPDLKADEK</sequence>
<evidence type="ECO:0000256" key="1">
    <source>
        <dbReference type="ARBA" id="ARBA00004141"/>
    </source>
</evidence>
<keyword evidence="4 6" id="KW-0472">Membrane</keyword>
<evidence type="ECO:0000256" key="5">
    <source>
        <dbReference type="SAM" id="MobiDB-lite"/>
    </source>
</evidence>
<gene>
    <name evidence="8" type="ORF">M422DRAFT_269299</name>
</gene>
<dbReference type="SUPFAM" id="SSF103473">
    <property type="entry name" value="MFS general substrate transporter"/>
    <property type="match status" value="1"/>
</dbReference>
<feature type="transmembrane region" description="Helical" evidence="6">
    <location>
        <begin position="159"/>
        <end position="178"/>
    </location>
</feature>
<feature type="transmembrane region" description="Helical" evidence="6">
    <location>
        <begin position="190"/>
        <end position="214"/>
    </location>
</feature>
<dbReference type="PRINTS" id="PR01036">
    <property type="entry name" value="TCRTETB"/>
</dbReference>
<feature type="transmembrane region" description="Helical" evidence="6">
    <location>
        <begin position="33"/>
        <end position="60"/>
    </location>
</feature>
<dbReference type="OrthoDB" id="3437016at2759"/>
<feature type="transmembrane region" description="Helical" evidence="6">
    <location>
        <begin position="332"/>
        <end position="351"/>
    </location>
</feature>
<feature type="transmembrane region" description="Helical" evidence="6">
    <location>
        <begin position="72"/>
        <end position="90"/>
    </location>
</feature>
<evidence type="ECO:0000256" key="2">
    <source>
        <dbReference type="ARBA" id="ARBA00022692"/>
    </source>
</evidence>
<dbReference type="GO" id="GO:0005886">
    <property type="term" value="C:plasma membrane"/>
    <property type="evidence" value="ECO:0007669"/>
    <property type="project" value="TreeGrafter"/>
</dbReference>
<dbReference type="Pfam" id="PF07690">
    <property type="entry name" value="MFS_1"/>
    <property type="match status" value="1"/>
</dbReference>
<feature type="compositionally biased region" description="Polar residues" evidence="5">
    <location>
        <begin position="1"/>
        <end position="19"/>
    </location>
</feature>
<reference evidence="8 9" key="1">
    <citation type="submission" date="2014-06" db="EMBL/GenBank/DDBJ databases">
        <title>Evolutionary Origins and Diversification of the Mycorrhizal Mutualists.</title>
        <authorList>
            <consortium name="DOE Joint Genome Institute"/>
            <consortium name="Mycorrhizal Genomics Consortium"/>
            <person name="Kohler A."/>
            <person name="Kuo A."/>
            <person name="Nagy L.G."/>
            <person name="Floudas D."/>
            <person name="Copeland A."/>
            <person name="Barry K.W."/>
            <person name="Cichocki N."/>
            <person name="Veneault-Fourrey C."/>
            <person name="LaButti K."/>
            <person name="Lindquist E.A."/>
            <person name="Lipzen A."/>
            <person name="Lundell T."/>
            <person name="Morin E."/>
            <person name="Murat C."/>
            <person name="Riley R."/>
            <person name="Ohm R."/>
            <person name="Sun H."/>
            <person name="Tunlid A."/>
            <person name="Henrissat B."/>
            <person name="Grigoriev I.V."/>
            <person name="Hibbett D.S."/>
            <person name="Martin F."/>
        </authorList>
    </citation>
    <scope>NUCLEOTIDE SEQUENCE [LARGE SCALE GENOMIC DNA]</scope>
    <source>
        <strain evidence="8 9">SS14</strain>
    </source>
</reference>
<dbReference type="Gene3D" id="1.20.1250.20">
    <property type="entry name" value="MFS general substrate transporter like domains"/>
    <property type="match status" value="1"/>
</dbReference>
<feature type="domain" description="Major facilitator superfamily (MFS) profile" evidence="7">
    <location>
        <begin position="38"/>
        <end position="521"/>
    </location>
</feature>
<evidence type="ECO:0000256" key="4">
    <source>
        <dbReference type="ARBA" id="ARBA00023136"/>
    </source>
</evidence>
<dbReference type="HOGENOM" id="CLU_000960_22_0_1"/>
<dbReference type="PANTHER" id="PTHR23501:SF102">
    <property type="entry name" value="DRUG TRANSPORTER, PUTATIVE (AFU_ORTHOLOGUE AFUA_3G08530)-RELATED"/>
    <property type="match status" value="1"/>
</dbReference>
<feature type="transmembrane region" description="Helical" evidence="6">
    <location>
        <begin position="297"/>
        <end position="320"/>
    </location>
</feature>
<evidence type="ECO:0000256" key="3">
    <source>
        <dbReference type="ARBA" id="ARBA00022989"/>
    </source>
</evidence>
<feature type="transmembrane region" description="Helical" evidence="6">
    <location>
        <begin position="424"/>
        <end position="446"/>
    </location>
</feature>
<dbReference type="EMBL" id="KN837285">
    <property type="protein sequence ID" value="KIJ29343.1"/>
    <property type="molecule type" value="Genomic_DNA"/>
</dbReference>
<accession>A0A0C9TIJ1</accession>
<evidence type="ECO:0000313" key="9">
    <source>
        <dbReference type="Proteomes" id="UP000054279"/>
    </source>
</evidence>
<evidence type="ECO:0000256" key="6">
    <source>
        <dbReference type="SAM" id="Phobius"/>
    </source>
</evidence>
<dbReference type="PROSITE" id="PS50850">
    <property type="entry name" value="MFS"/>
    <property type="match status" value="1"/>
</dbReference>